<dbReference type="Pfam" id="PF00226">
    <property type="entry name" value="DnaJ"/>
    <property type="match status" value="1"/>
</dbReference>
<evidence type="ECO:0000259" key="4">
    <source>
        <dbReference type="PROSITE" id="PS50076"/>
    </source>
</evidence>
<evidence type="ECO:0000256" key="2">
    <source>
        <dbReference type="SAM" id="MobiDB-lite"/>
    </source>
</evidence>
<keyword evidence="6" id="KW-1185">Reference proteome</keyword>
<dbReference type="PROSITE" id="PS50076">
    <property type="entry name" value="DNAJ_2"/>
    <property type="match status" value="1"/>
</dbReference>
<organism evidence="5 6">
    <name type="scientific">Mucilaginibacter arboris</name>
    <dbReference type="NCBI Taxonomy" id="2682090"/>
    <lineage>
        <taxon>Bacteria</taxon>
        <taxon>Pseudomonadati</taxon>
        <taxon>Bacteroidota</taxon>
        <taxon>Sphingobacteriia</taxon>
        <taxon>Sphingobacteriales</taxon>
        <taxon>Sphingobacteriaceae</taxon>
        <taxon>Mucilaginibacter</taxon>
    </lineage>
</organism>
<dbReference type="Gene3D" id="1.10.287.110">
    <property type="entry name" value="DnaJ domain"/>
    <property type="match status" value="1"/>
</dbReference>
<feature type="domain" description="J" evidence="4">
    <location>
        <begin position="3"/>
        <end position="64"/>
    </location>
</feature>
<dbReference type="PRINTS" id="PR00625">
    <property type="entry name" value="JDOMAIN"/>
</dbReference>
<dbReference type="InterPro" id="IPR018253">
    <property type="entry name" value="DnaJ_domain_CS"/>
</dbReference>
<evidence type="ECO:0000313" key="6">
    <source>
        <dbReference type="Proteomes" id="UP000462014"/>
    </source>
</evidence>
<dbReference type="RefSeq" id="WP_157565654.1">
    <property type="nucleotide sequence ID" value="NZ_WPIK01000005.1"/>
</dbReference>
<dbReference type="Proteomes" id="UP000462014">
    <property type="component" value="Unassembled WGS sequence"/>
</dbReference>
<dbReference type="PANTHER" id="PTHR43096:SF52">
    <property type="entry name" value="DNAJ HOMOLOG 1, MITOCHONDRIAL-RELATED"/>
    <property type="match status" value="1"/>
</dbReference>
<dbReference type="SMART" id="SM00271">
    <property type="entry name" value="DnaJ"/>
    <property type="match status" value="1"/>
</dbReference>
<sequence length="278" mass="31741">MKDFYSILATDINSTSIEIKEAYENLLKNLQPYLNQNDSQFQEVCEAYEVLGDPDRRRQYDKELNEIQAARLSKIHQKQQRFFINRTIDVSFTLILILFTFIFGNYVIKSISSSKAIKTKKATVFTTVSFHKTKHHKKRHISKIRTIINPPKINSDTVKTPLVGQVPVTASKTTASSSNTNSDNDKANSYNDNSNNDKNSINTDKSTNADAPFLYATYIRSNETGVINMRKSDNYSSVIIKVIPTNSQVFVLEKGSMYYKILFDNSTGYVPKWTLQTK</sequence>
<dbReference type="PANTHER" id="PTHR43096">
    <property type="entry name" value="DNAJ HOMOLOG 1, MITOCHONDRIAL-RELATED"/>
    <property type="match status" value="1"/>
</dbReference>
<keyword evidence="3" id="KW-0472">Membrane</keyword>
<keyword evidence="1" id="KW-0143">Chaperone</keyword>
<feature type="transmembrane region" description="Helical" evidence="3">
    <location>
        <begin position="88"/>
        <end position="108"/>
    </location>
</feature>
<protein>
    <submittedName>
        <fullName evidence="5">DnaJ domain-containing protein</fullName>
    </submittedName>
</protein>
<dbReference type="SUPFAM" id="SSF46565">
    <property type="entry name" value="Chaperone J-domain"/>
    <property type="match status" value="1"/>
</dbReference>
<dbReference type="CDD" id="cd06257">
    <property type="entry name" value="DnaJ"/>
    <property type="match status" value="1"/>
</dbReference>
<evidence type="ECO:0000313" key="5">
    <source>
        <dbReference type="EMBL" id="MVN21384.1"/>
    </source>
</evidence>
<dbReference type="GO" id="GO:0005737">
    <property type="term" value="C:cytoplasm"/>
    <property type="evidence" value="ECO:0007669"/>
    <property type="project" value="TreeGrafter"/>
</dbReference>
<proteinExistence type="predicted"/>
<evidence type="ECO:0000256" key="3">
    <source>
        <dbReference type="SAM" id="Phobius"/>
    </source>
</evidence>
<dbReference type="EMBL" id="WPIK01000005">
    <property type="protein sequence ID" value="MVN21384.1"/>
    <property type="molecule type" value="Genomic_DNA"/>
</dbReference>
<dbReference type="InterPro" id="IPR036869">
    <property type="entry name" value="J_dom_sf"/>
</dbReference>
<feature type="region of interest" description="Disordered" evidence="2">
    <location>
        <begin position="170"/>
        <end position="205"/>
    </location>
</feature>
<dbReference type="InterPro" id="IPR001623">
    <property type="entry name" value="DnaJ_domain"/>
</dbReference>
<dbReference type="InterPro" id="IPR003646">
    <property type="entry name" value="SH3-like_bac-type"/>
</dbReference>
<reference evidence="5 6" key="1">
    <citation type="submission" date="2019-12" db="EMBL/GenBank/DDBJ databases">
        <title>Mucilaginibacter sp. HMF7410 genome sequencing and assembly.</title>
        <authorList>
            <person name="Kang H."/>
            <person name="Cha I."/>
            <person name="Kim H."/>
            <person name="Joh K."/>
        </authorList>
    </citation>
    <scope>NUCLEOTIDE SEQUENCE [LARGE SCALE GENOMIC DNA]</scope>
    <source>
        <strain evidence="5 6">HMF7410</strain>
    </source>
</reference>
<dbReference type="Gene3D" id="2.30.30.40">
    <property type="entry name" value="SH3 Domains"/>
    <property type="match status" value="1"/>
</dbReference>
<accession>A0A7K1SVR7</accession>
<dbReference type="SMART" id="SM00287">
    <property type="entry name" value="SH3b"/>
    <property type="match status" value="1"/>
</dbReference>
<gene>
    <name evidence="5" type="ORF">GO621_07520</name>
</gene>
<evidence type="ECO:0000256" key="1">
    <source>
        <dbReference type="ARBA" id="ARBA00023186"/>
    </source>
</evidence>
<dbReference type="PROSITE" id="PS00636">
    <property type="entry name" value="DNAJ_1"/>
    <property type="match status" value="1"/>
</dbReference>
<dbReference type="GO" id="GO:0051082">
    <property type="term" value="F:unfolded protein binding"/>
    <property type="evidence" value="ECO:0007669"/>
    <property type="project" value="TreeGrafter"/>
</dbReference>
<keyword evidence="3" id="KW-1133">Transmembrane helix</keyword>
<name>A0A7K1SVR7_9SPHI</name>
<comment type="caution">
    <text evidence="5">The sequence shown here is derived from an EMBL/GenBank/DDBJ whole genome shotgun (WGS) entry which is preliminary data.</text>
</comment>
<keyword evidence="3" id="KW-0812">Transmembrane</keyword>
<dbReference type="AlphaFoldDB" id="A0A7K1SVR7"/>
<dbReference type="GO" id="GO:0042026">
    <property type="term" value="P:protein refolding"/>
    <property type="evidence" value="ECO:0007669"/>
    <property type="project" value="TreeGrafter"/>
</dbReference>